<gene>
    <name evidence="1" type="ORF">ACFP2T_13465</name>
</gene>
<dbReference type="EMBL" id="JBHSPR010000010">
    <property type="protein sequence ID" value="MFC6017211.1"/>
    <property type="molecule type" value="Genomic_DNA"/>
</dbReference>
<keyword evidence="2" id="KW-1185">Reference proteome</keyword>
<proteinExistence type="predicted"/>
<dbReference type="Proteomes" id="UP001596203">
    <property type="component" value="Unassembled WGS sequence"/>
</dbReference>
<organism evidence="1 2">
    <name type="scientific">Plantactinospora solaniradicis</name>
    <dbReference type="NCBI Taxonomy" id="1723736"/>
    <lineage>
        <taxon>Bacteria</taxon>
        <taxon>Bacillati</taxon>
        <taxon>Actinomycetota</taxon>
        <taxon>Actinomycetes</taxon>
        <taxon>Micromonosporales</taxon>
        <taxon>Micromonosporaceae</taxon>
        <taxon>Plantactinospora</taxon>
    </lineage>
</organism>
<dbReference type="RefSeq" id="WP_377421301.1">
    <property type="nucleotide sequence ID" value="NZ_JBHSPR010000010.1"/>
</dbReference>
<accession>A0ABW1K5Z0</accession>
<evidence type="ECO:0000313" key="1">
    <source>
        <dbReference type="EMBL" id="MFC6017211.1"/>
    </source>
</evidence>
<evidence type="ECO:0008006" key="3">
    <source>
        <dbReference type="Google" id="ProtNLM"/>
    </source>
</evidence>
<sequence>MAWPSSPLGVRVEIYLGPALGWVDITADVRLGRANSGGGITITRGRQNWGQDADFSTVDLTINNRTGKYTARNPRAEYYGIIGRNTPIRIRVNELAGSGWVNIPTGGQLTTPDVAALDITGDIDVRVDAALTGWVSGATLASKYSTATDERSWAFLVDTGGNLGLYWSPNGTFASRLYAESTAPVSVQPGARLAVRVTLDVNNGAAGNTTTFYTAPTLAGPWTQLGSPVVKVGTTSIHPGGDVVQVGREDGLTDPPACGRLYGLEIRNGINGTAVANPTFADQDPSAFTITDAAGRVWTLNEVNVVNPAYRIAGEVVAWPPRWDVSEKDKWVPLEATGILRRLGVGARPVLSPLHRYWQTRPILRFWPVEDTAGADQVSSGLPGGQAAVPSGGVNFAGDDTLPGATRVATLPEGAQIRFPGVTQVSGTAWSVLWYFKLPQVPTFTAPLVQIRSNGRVTRWEVSATSTEYLITGFDVDGNSVTSNNTGHGTAPTEWIAMQLTVIQDGANVDWYGYWQAVSDPETLYYTGDPPPTYAGSIGAPVEAMAEGDADSIDMAFGSLVIGEGNIPWSTNRRDAAGGHLGETAADRIRRVGADENGIPISIIGDPTHTAPMGRQRPGTLPEVLRDCARADGGILFEDRGRVGLVYRTRESLYNQSSLTLSYSTGHVSPPFEPVDDDQLTQNDITATRADGGSYRTVQETGPLNVQEPGTDPDAVGVYAATPTVNVAASSQLPDVAGWLKHLGTWAQGDRYASIHADLTHPSYTGDMAMTRAVAALDSGDVPQVDDLPDWVAPGPAPVMVQGATEVIDAYDWDITFNATPGGPWKVAVADGDQRAPADGSTLVADITDTDTELLLGSTIRNGPWRVGSSITLPDTFPLPMRLGGEIVTVSEIAPSVVDAYGRTSVSTWASPDVGPAYTTSGGAASDYNVSGGTGRHSNTDVGILRRSKLNIGSIDWDHTIDVSFPMTNANTAPVTAWCAGRLLDDANNYLAVLSLSTAGVMSLRIDKRVAGALTNVTAARNVASNSANNWWRVRFRGSGSTMWATAQNITTGSRSLSMAATDTSLTTGTQIGVMSRLETGNTNSLPVLIQWDNLTVHSPQLVTVTRGVNGFTRAWTAGTPIDVADPAIAAH</sequence>
<name>A0ABW1K5Z0_9ACTN</name>
<comment type="caution">
    <text evidence="1">The sequence shown here is derived from an EMBL/GenBank/DDBJ whole genome shotgun (WGS) entry which is preliminary data.</text>
</comment>
<protein>
    <recommendedName>
        <fullName evidence="3">Minor tail protein</fullName>
    </recommendedName>
</protein>
<evidence type="ECO:0000313" key="2">
    <source>
        <dbReference type="Proteomes" id="UP001596203"/>
    </source>
</evidence>
<reference evidence="2" key="1">
    <citation type="journal article" date="2019" name="Int. J. Syst. Evol. Microbiol.">
        <title>The Global Catalogue of Microorganisms (GCM) 10K type strain sequencing project: providing services to taxonomists for standard genome sequencing and annotation.</title>
        <authorList>
            <consortium name="The Broad Institute Genomics Platform"/>
            <consortium name="The Broad Institute Genome Sequencing Center for Infectious Disease"/>
            <person name="Wu L."/>
            <person name="Ma J."/>
        </authorList>
    </citation>
    <scope>NUCLEOTIDE SEQUENCE [LARGE SCALE GENOMIC DNA]</scope>
    <source>
        <strain evidence="2">ZS-35-S2</strain>
    </source>
</reference>